<comment type="caution">
    <text evidence="13">The sequence shown here is derived from an EMBL/GenBank/DDBJ whole genome shotgun (WGS) entry which is preliminary data.</text>
</comment>
<evidence type="ECO:0000256" key="5">
    <source>
        <dbReference type="ARBA" id="ARBA00022692"/>
    </source>
</evidence>
<dbReference type="OrthoDB" id="9803416at2"/>
<dbReference type="GO" id="GO:0005886">
    <property type="term" value="C:plasma membrane"/>
    <property type="evidence" value="ECO:0007669"/>
    <property type="project" value="UniProtKB-SubCell"/>
</dbReference>
<proteinExistence type="inferred from homology"/>
<dbReference type="PANTHER" id="PTHR46494">
    <property type="entry name" value="CORA FAMILY METAL ION TRANSPORTER (EUROFUNG)"/>
    <property type="match status" value="1"/>
</dbReference>
<feature type="transmembrane region" description="Helical" evidence="12">
    <location>
        <begin position="299"/>
        <end position="316"/>
    </location>
</feature>
<evidence type="ECO:0000256" key="3">
    <source>
        <dbReference type="ARBA" id="ARBA00022448"/>
    </source>
</evidence>
<keyword evidence="5 12" id="KW-0812">Transmembrane</keyword>
<evidence type="ECO:0000256" key="2">
    <source>
        <dbReference type="ARBA" id="ARBA00009765"/>
    </source>
</evidence>
<evidence type="ECO:0000256" key="4">
    <source>
        <dbReference type="ARBA" id="ARBA00022475"/>
    </source>
</evidence>
<name>A0A106BW12_THIDE</name>
<reference evidence="13 14" key="1">
    <citation type="journal article" date="2015" name="Appl. Environ. Microbiol.">
        <title>Aerobic and Anaerobic Thiosulfate Oxidation by a Cold-Adapted, Subglacial Chemoautotroph.</title>
        <authorList>
            <person name="Harrold Z.R."/>
            <person name="Skidmore M.L."/>
            <person name="Hamilton T.L."/>
            <person name="Desch L."/>
            <person name="Amada K."/>
            <person name="van Gelder W."/>
            <person name="Glover K."/>
            <person name="Roden E.E."/>
            <person name="Boyd E.S."/>
        </authorList>
    </citation>
    <scope>NUCLEOTIDE SEQUENCE [LARGE SCALE GENOMIC DNA]</scope>
    <source>
        <strain evidence="13 14">RG</strain>
    </source>
</reference>
<evidence type="ECO:0000256" key="9">
    <source>
        <dbReference type="ARBA" id="ARBA00023136"/>
    </source>
</evidence>
<keyword evidence="4" id="KW-1003">Cell membrane</keyword>
<evidence type="ECO:0000256" key="12">
    <source>
        <dbReference type="SAM" id="Phobius"/>
    </source>
</evidence>
<dbReference type="PATRIC" id="fig|36861.3.peg.1072"/>
<dbReference type="InterPro" id="IPR045861">
    <property type="entry name" value="CorA_cytoplasmic_dom"/>
</dbReference>
<dbReference type="CDD" id="cd12830">
    <property type="entry name" value="MtCorA-like"/>
    <property type="match status" value="1"/>
</dbReference>
<dbReference type="PANTHER" id="PTHR46494:SF1">
    <property type="entry name" value="CORA FAMILY METAL ION TRANSPORTER (EUROFUNG)"/>
    <property type="match status" value="1"/>
</dbReference>
<evidence type="ECO:0000313" key="13">
    <source>
        <dbReference type="EMBL" id="KVW99638.1"/>
    </source>
</evidence>
<keyword evidence="3" id="KW-0813">Transport</keyword>
<organism evidence="13 14">
    <name type="scientific">Thiobacillus denitrificans</name>
    <dbReference type="NCBI Taxonomy" id="36861"/>
    <lineage>
        <taxon>Bacteria</taxon>
        <taxon>Pseudomonadati</taxon>
        <taxon>Pseudomonadota</taxon>
        <taxon>Betaproteobacteria</taxon>
        <taxon>Nitrosomonadales</taxon>
        <taxon>Thiobacillaceae</taxon>
        <taxon>Thiobacillus</taxon>
    </lineage>
</organism>
<comment type="function">
    <text evidence="11">Mediates influx of magnesium ions. Alternates between open and closed states. Activated by low cytoplasmic Mg(2+) levels. Inactive when cytoplasmic Mg(2+) levels are high.</text>
</comment>
<dbReference type="EMBL" id="LDUG01000002">
    <property type="protein sequence ID" value="KVW99638.1"/>
    <property type="molecule type" value="Genomic_DNA"/>
</dbReference>
<evidence type="ECO:0000256" key="8">
    <source>
        <dbReference type="ARBA" id="ARBA00023065"/>
    </source>
</evidence>
<dbReference type="Pfam" id="PF01544">
    <property type="entry name" value="CorA"/>
    <property type="match status" value="1"/>
</dbReference>
<comment type="similarity">
    <text evidence="2">Belongs to the CorA metal ion transporter (MIT) (TC 1.A.35) family.</text>
</comment>
<keyword evidence="7 12" id="KW-1133">Transmembrane helix</keyword>
<keyword evidence="8" id="KW-0406">Ion transport</keyword>
<keyword evidence="14" id="KW-1185">Reference proteome</keyword>
<dbReference type="SUPFAM" id="SSF144083">
    <property type="entry name" value="Magnesium transport protein CorA, transmembrane region"/>
    <property type="match status" value="1"/>
</dbReference>
<dbReference type="Proteomes" id="UP000064243">
    <property type="component" value="Unassembled WGS sequence"/>
</dbReference>
<protein>
    <submittedName>
        <fullName evidence="13">Magnesium transporter CorA</fullName>
    </submittedName>
</protein>
<dbReference type="Gene3D" id="3.30.460.20">
    <property type="entry name" value="CorA soluble domain-like"/>
    <property type="match status" value="1"/>
</dbReference>
<gene>
    <name evidence="13" type="ORF">ABW22_00225</name>
</gene>
<dbReference type="InterPro" id="IPR002523">
    <property type="entry name" value="MgTranspt_CorA/ZnTranspt_ZntB"/>
</dbReference>
<dbReference type="SUPFAM" id="SSF143865">
    <property type="entry name" value="CorA soluble domain-like"/>
    <property type="match status" value="1"/>
</dbReference>
<evidence type="ECO:0000256" key="11">
    <source>
        <dbReference type="ARBA" id="ARBA00045497"/>
    </source>
</evidence>
<evidence type="ECO:0000256" key="6">
    <source>
        <dbReference type="ARBA" id="ARBA00022842"/>
    </source>
</evidence>
<accession>A0A106BW12</accession>
<dbReference type="AlphaFoldDB" id="A0A106BW12"/>
<feature type="transmembrane region" description="Helical" evidence="12">
    <location>
        <begin position="268"/>
        <end position="287"/>
    </location>
</feature>
<evidence type="ECO:0000313" key="14">
    <source>
        <dbReference type="Proteomes" id="UP000064243"/>
    </source>
</evidence>
<comment type="catalytic activity">
    <reaction evidence="10">
        <text>Mg(2+)(in) = Mg(2+)(out)</text>
        <dbReference type="Rhea" id="RHEA:29827"/>
        <dbReference type="ChEBI" id="CHEBI:18420"/>
    </reaction>
</comment>
<dbReference type="GO" id="GO:0000287">
    <property type="term" value="F:magnesium ion binding"/>
    <property type="evidence" value="ECO:0007669"/>
    <property type="project" value="TreeGrafter"/>
</dbReference>
<dbReference type="GO" id="GO:0015095">
    <property type="term" value="F:magnesium ion transmembrane transporter activity"/>
    <property type="evidence" value="ECO:0007669"/>
    <property type="project" value="TreeGrafter"/>
</dbReference>
<keyword evidence="9 12" id="KW-0472">Membrane</keyword>
<keyword evidence="6" id="KW-0460">Magnesium</keyword>
<evidence type="ECO:0000256" key="7">
    <source>
        <dbReference type="ARBA" id="ARBA00022989"/>
    </source>
</evidence>
<dbReference type="Gene3D" id="1.20.58.340">
    <property type="entry name" value="Magnesium transport protein CorA, transmembrane region"/>
    <property type="match status" value="2"/>
</dbReference>
<dbReference type="GO" id="GO:0050897">
    <property type="term" value="F:cobalt ion binding"/>
    <property type="evidence" value="ECO:0007669"/>
    <property type="project" value="TreeGrafter"/>
</dbReference>
<evidence type="ECO:0000256" key="10">
    <source>
        <dbReference type="ARBA" id="ARBA00034269"/>
    </source>
</evidence>
<evidence type="ECO:0000256" key="1">
    <source>
        <dbReference type="ARBA" id="ARBA00004651"/>
    </source>
</evidence>
<dbReference type="InterPro" id="IPR045863">
    <property type="entry name" value="CorA_TM1_TM2"/>
</dbReference>
<dbReference type="GO" id="GO:0015087">
    <property type="term" value="F:cobalt ion transmembrane transporter activity"/>
    <property type="evidence" value="ECO:0007669"/>
    <property type="project" value="TreeGrafter"/>
</dbReference>
<dbReference type="FunFam" id="1.20.58.340:FF:000004">
    <property type="entry name" value="Magnesium transport protein CorA"/>
    <property type="match status" value="1"/>
</dbReference>
<comment type="subcellular location">
    <subcellularLocation>
        <location evidence="1">Cell membrane</location>
        <topology evidence="1">Multi-pass membrane protein</topology>
    </subcellularLocation>
</comment>
<sequence>MAAEFIIDCLLFHDSKSQAIALDDISDHIGQPDRFIWVELKSPDSQTITHLGDELGLHALALEDAISTHQRTKLEEYDKHVFIATRTVQLWESRMELGETHLFVGSNYVVAIRHDSGSGYQRVSERLQAARNGIKPGAPYALYLVLDLIVDQFRPVIESMQDRFQSLESQLMSGAKSGRDTLERLYAMKRDLTTLRDVAEPMQDITQDLIRLHPGLSTKELKAYYRDVQDHAVRVSAAIDRLRISTSDAMQFHLASLSVKQNESVQKLAGWGALLALPTVVFSLYGMNFINMPELKWPWAYPALMLATGAAVIVLYRRLKRRGWI</sequence>